<dbReference type="Pfam" id="PF00356">
    <property type="entry name" value="LacI"/>
    <property type="match status" value="1"/>
</dbReference>
<keyword evidence="3 6" id="KW-0238">DNA-binding</keyword>
<keyword evidence="7" id="KW-1185">Reference proteome</keyword>
<evidence type="ECO:0000313" key="6">
    <source>
        <dbReference type="EMBL" id="WFE88330.1"/>
    </source>
</evidence>
<dbReference type="InterPro" id="IPR028082">
    <property type="entry name" value="Peripla_BP_I"/>
</dbReference>
<accession>A0ABY8EZ47</accession>
<evidence type="ECO:0000313" key="7">
    <source>
        <dbReference type="Proteomes" id="UP001209803"/>
    </source>
</evidence>
<dbReference type="SUPFAM" id="SSF47413">
    <property type="entry name" value="lambda repressor-like DNA-binding domains"/>
    <property type="match status" value="1"/>
</dbReference>
<dbReference type="InterPro" id="IPR010982">
    <property type="entry name" value="Lambda_DNA-bd_dom_sf"/>
</dbReference>
<evidence type="ECO:0000256" key="1">
    <source>
        <dbReference type="ARBA" id="ARBA00022491"/>
    </source>
</evidence>
<dbReference type="EMBL" id="CP120863">
    <property type="protein sequence ID" value="WFE88330.1"/>
    <property type="molecule type" value="Genomic_DNA"/>
</dbReference>
<dbReference type="Pfam" id="PF13377">
    <property type="entry name" value="Peripla_BP_3"/>
    <property type="match status" value="1"/>
</dbReference>
<keyword evidence="2" id="KW-0805">Transcription regulation</keyword>
<keyword evidence="1" id="KW-0678">Repressor</keyword>
<keyword evidence="4" id="KW-0804">Transcription</keyword>
<evidence type="ECO:0000259" key="5">
    <source>
        <dbReference type="PROSITE" id="PS50932"/>
    </source>
</evidence>
<name>A0ABY8EZ47_9HYPH</name>
<dbReference type="SUPFAM" id="SSF53822">
    <property type="entry name" value="Periplasmic binding protein-like I"/>
    <property type="match status" value="1"/>
</dbReference>
<gene>
    <name evidence="6" type="ORF">K1718_19480</name>
</gene>
<dbReference type="Gene3D" id="3.40.50.2300">
    <property type="match status" value="2"/>
</dbReference>
<dbReference type="Gene3D" id="1.10.260.40">
    <property type="entry name" value="lambda repressor-like DNA-binding domains"/>
    <property type="match status" value="1"/>
</dbReference>
<dbReference type="RefSeq" id="WP_265681145.1">
    <property type="nucleotide sequence ID" value="NZ_CP120863.1"/>
</dbReference>
<dbReference type="InterPro" id="IPR000843">
    <property type="entry name" value="HTH_LacI"/>
</dbReference>
<proteinExistence type="predicted"/>
<evidence type="ECO:0000256" key="3">
    <source>
        <dbReference type="ARBA" id="ARBA00023125"/>
    </source>
</evidence>
<dbReference type="PANTHER" id="PTHR30146">
    <property type="entry name" value="LACI-RELATED TRANSCRIPTIONAL REPRESSOR"/>
    <property type="match status" value="1"/>
</dbReference>
<dbReference type="SMART" id="SM00354">
    <property type="entry name" value="HTH_LACI"/>
    <property type="match status" value="1"/>
</dbReference>
<dbReference type="CDD" id="cd06278">
    <property type="entry name" value="PBP1_LacI-like"/>
    <property type="match status" value="1"/>
</dbReference>
<evidence type="ECO:0000256" key="4">
    <source>
        <dbReference type="ARBA" id="ARBA00023163"/>
    </source>
</evidence>
<dbReference type="CDD" id="cd01392">
    <property type="entry name" value="HTH_LacI"/>
    <property type="match status" value="1"/>
</dbReference>
<dbReference type="InterPro" id="IPR046335">
    <property type="entry name" value="LacI/GalR-like_sensor"/>
</dbReference>
<dbReference type="Proteomes" id="UP001209803">
    <property type="component" value="Chromosome"/>
</dbReference>
<evidence type="ECO:0000256" key="2">
    <source>
        <dbReference type="ARBA" id="ARBA00023015"/>
    </source>
</evidence>
<dbReference type="PANTHER" id="PTHR30146:SF95">
    <property type="entry name" value="RIBOSE OPERON REPRESSOR"/>
    <property type="match status" value="1"/>
</dbReference>
<protein>
    <submittedName>
        <fullName evidence="6">LacI family DNA-binding transcriptional regulator</fullName>
    </submittedName>
</protein>
<sequence length="343" mass="36956">MGSEKVTSVEVARHAGVSQSAVSRVFTPGASVSPKMADKVLKAAEELGYRPNVLARSLITGRSRIIGLVVAYLENQFYPDALEKLSNALQAHGYHILVFMVSNDDAGIDKVMGELLDYQVDGIITASVGMSNELASRCSSAGVPVVLFNRGQDDERLNQVTSNNFEGGRKIAEFLVAGGHKRIAHIAGWAGSSTGRDREAGFRAGLAAAGQDLVACVDGMYRRETAAAAALDMFKGEDRPDAVFVGNDHMAFAVMDVLRFELKLDVPGDVSVVGYDDVPLSSWPAYDLTTLRQPSNRMVEATVSTLLGWIEEGSKDVQKIKIDGPLMIRGSARIPEGWPNERL</sequence>
<organism evidence="6 7">
    <name type="scientific">Roseibium porphyridii</name>
    <dbReference type="NCBI Taxonomy" id="2866279"/>
    <lineage>
        <taxon>Bacteria</taxon>
        <taxon>Pseudomonadati</taxon>
        <taxon>Pseudomonadota</taxon>
        <taxon>Alphaproteobacteria</taxon>
        <taxon>Hyphomicrobiales</taxon>
        <taxon>Stappiaceae</taxon>
        <taxon>Roseibium</taxon>
    </lineage>
</organism>
<dbReference type="GO" id="GO:0003677">
    <property type="term" value="F:DNA binding"/>
    <property type="evidence" value="ECO:0007669"/>
    <property type="project" value="UniProtKB-KW"/>
</dbReference>
<dbReference type="PROSITE" id="PS50932">
    <property type="entry name" value="HTH_LACI_2"/>
    <property type="match status" value="1"/>
</dbReference>
<feature type="domain" description="HTH lacI-type" evidence="5">
    <location>
        <begin position="6"/>
        <end position="60"/>
    </location>
</feature>
<reference evidence="6 7" key="1">
    <citation type="submission" date="2023-03" db="EMBL/GenBank/DDBJ databases">
        <title>Roseibium porphyridii sp. nov. and Roseibium rhodosorbium sp. nov. isolated from marine algae, Porphyridium cruentum and Rhodosorus marinus, respectively.</title>
        <authorList>
            <person name="Lee M.W."/>
            <person name="Choi B.J."/>
            <person name="Lee J.K."/>
            <person name="Choi D.G."/>
            <person name="Baek J.H."/>
            <person name="Bayburt H."/>
            <person name="Kim J.M."/>
            <person name="Han D.M."/>
            <person name="Kim K.H."/>
            <person name="Jeon C.O."/>
        </authorList>
    </citation>
    <scope>NUCLEOTIDE SEQUENCE [LARGE SCALE GENOMIC DNA]</scope>
    <source>
        <strain evidence="6 7">KMA01</strain>
    </source>
</reference>